<proteinExistence type="inferred from homology"/>
<organism evidence="9 10">
    <name type="scientific">Lacibacterium aquatile</name>
    <dbReference type="NCBI Taxonomy" id="1168082"/>
    <lineage>
        <taxon>Bacteria</taxon>
        <taxon>Pseudomonadati</taxon>
        <taxon>Pseudomonadota</taxon>
        <taxon>Alphaproteobacteria</taxon>
        <taxon>Rhodospirillales</taxon>
        <taxon>Rhodospirillaceae</taxon>
    </lineage>
</organism>
<comment type="subcellular location">
    <subcellularLocation>
        <location evidence="1">Cell membrane</location>
        <topology evidence="1">Multi-pass membrane protein</topology>
    </subcellularLocation>
</comment>
<dbReference type="PANTHER" id="PTHR36838">
    <property type="entry name" value="AUXIN EFFLUX CARRIER FAMILY PROTEIN"/>
    <property type="match status" value="1"/>
</dbReference>
<evidence type="ECO:0000256" key="1">
    <source>
        <dbReference type="ARBA" id="ARBA00004651"/>
    </source>
</evidence>
<feature type="transmembrane region" description="Helical" evidence="8">
    <location>
        <begin position="194"/>
        <end position="211"/>
    </location>
</feature>
<feature type="transmembrane region" description="Helical" evidence="8">
    <location>
        <begin position="282"/>
        <end position="304"/>
    </location>
</feature>
<dbReference type="RefSeq" id="WP_379879120.1">
    <property type="nucleotide sequence ID" value="NZ_JBHUIP010000022.1"/>
</dbReference>
<evidence type="ECO:0000256" key="4">
    <source>
        <dbReference type="ARBA" id="ARBA00022475"/>
    </source>
</evidence>
<evidence type="ECO:0000256" key="2">
    <source>
        <dbReference type="ARBA" id="ARBA00010145"/>
    </source>
</evidence>
<comment type="similarity">
    <text evidence="2">Belongs to the auxin efflux carrier (TC 2.A.69) family.</text>
</comment>
<feature type="transmembrane region" description="Helical" evidence="8">
    <location>
        <begin position="62"/>
        <end position="82"/>
    </location>
</feature>
<dbReference type="Pfam" id="PF03547">
    <property type="entry name" value="Mem_trans"/>
    <property type="match status" value="1"/>
</dbReference>
<name>A0ABW5DWV1_9PROT</name>
<evidence type="ECO:0000256" key="3">
    <source>
        <dbReference type="ARBA" id="ARBA00022448"/>
    </source>
</evidence>
<evidence type="ECO:0000313" key="9">
    <source>
        <dbReference type="EMBL" id="MFD2265598.1"/>
    </source>
</evidence>
<protein>
    <submittedName>
        <fullName evidence="9">AEC family transporter</fullName>
    </submittedName>
</protein>
<keyword evidence="5 8" id="KW-0812">Transmembrane</keyword>
<keyword evidence="10" id="KW-1185">Reference proteome</keyword>
<dbReference type="EMBL" id="JBHUIP010000022">
    <property type="protein sequence ID" value="MFD2265598.1"/>
    <property type="molecule type" value="Genomic_DNA"/>
</dbReference>
<dbReference type="Proteomes" id="UP001597295">
    <property type="component" value="Unassembled WGS sequence"/>
</dbReference>
<keyword evidence="4" id="KW-1003">Cell membrane</keyword>
<dbReference type="InterPro" id="IPR038770">
    <property type="entry name" value="Na+/solute_symporter_sf"/>
</dbReference>
<accession>A0ABW5DWV1</accession>
<dbReference type="PANTHER" id="PTHR36838:SF4">
    <property type="entry name" value="AUXIN EFFLUX CARRIER FAMILY PROTEIN"/>
    <property type="match status" value="1"/>
</dbReference>
<evidence type="ECO:0000313" key="10">
    <source>
        <dbReference type="Proteomes" id="UP001597295"/>
    </source>
</evidence>
<evidence type="ECO:0000256" key="6">
    <source>
        <dbReference type="ARBA" id="ARBA00022989"/>
    </source>
</evidence>
<keyword evidence="7 8" id="KW-0472">Membrane</keyword>
<reference evidence="10" key="1">
    <citation type="journal article" date="2019" name="Int. J. Syst. Evol. Microbiol.">
        <title>The Global Catalogue of Microorganisms (GCM) 10K type strain sequencing project: providing services to taxonomists for standard genome sequencing and annotation.</title>
        <authorList>
            <consortium name="The Broad Institute Genomics Platform"/>
            <consortium name="The Broad Institute Genome Sequencing Center for Infectious Disease"/>
            <person name="Wu L."/>
            <person name="Ma J."/>
        </authorList>
    </citation>
    <scope>NUCLEOTIDE SEQUENCE [LARGE SCALE GENOMIC DNA]</scope>
    <source>
        <strain evidence="10">CGMCC 1.19062</strain>
    </source>
</reference>
<sequence>MIAILAALIPIFLLILAGYGLKRLRFLPEQGWQSLDRLNYFVLFPVLLLTSVGKAEIGRVELLPLLCGMLGGVASVAVLTLACRKLIGGSGPTFTSAMQGAIRFNTYVTLAGAAGLWGPAGTATIALGIAFAVPLVNIFCIATLLKWGEGGGHFGPKTFVLQLVRNPLIVGCVAGLIVNLAGGFPTLIKPFFDILAAASLPLGLLSVGASLDWESARRAGRPVLISSALKLLAFPCIAHGIARLMGADPLTLGIVTLFGSMPTATAAVVLARQMGGDVKAMAAITTFQTLAAFVTVPLMLGLLLSL</sequence>
<evidence type="ECO:0000256" key="8">
    <source>
        <dbReference type="SAM" id="Phobius"/>
    </source>
</evidence>
<keyword evidence="3" id="KW-0813">Transport</keyword>
<evidence type="ECO:0000256" key="7">
    <source>
        <dbReference type="ARBA" id="ARBA00023136"/>
    </source>
</evidence>
<keyword evidence="6 8" id="KW-1133">Transmembrane helix</keyword>
<feature type="transmembrane region" description="Helical" evidence="8">
    <location>
        <begin position="125"/>
        <end position="147"/>
    </location>
</feature>
<evidence type="ECO:0000256" key="5">
    <source>
        <dbReference type="ARBA" id="ARBA00022692"/>
    </source>
</evidence>
<feature type="transmembrane region" description="Helical" evidence="8">
    <location>
        <begin position="250"/>
        <end position="270"/>
    </location>
</feature>
<comment type="caution">
    <text evidence="9">The sequence shown here is derived from an EMBL/GenBank/DDBJ whole genome shotgun (WGS) entry which is preliminary data.</text>
</comment>
<feature type="transmembrane region" description="Helical" evidence="8">
    <location>
        <begin position="38"/>
        <end position="55"/>
    </location>
</feature>
<gene>
    <name evidence="9" type="ORF">ACFSM5_22050</name>
</gene>
<feature type="transmembrane region" description="Helical" evidence="8">
    <location>
        <begin position="223"/>
        <end position="244"/>
    </location>
</feature>
<dbReference type="Gene3D" id="1.20.1530.20">
    <property type="match status" value="1"/>
</dbReference>
<feature type="transmembrane region" description="Helical" evidence="8">
    <location>
        <begin position="168"/>
        <end position="188"/>
    </location>
</feature>
<dbReference type="InterPro" id="IPR004776">
    <property type="entry name" value="Mem_transp_PIN-like"/>
</dbReference>